<name>A0ACC2H2Z2_DALPE</name>
<evidence type="ECO:0000313" key="2">
    <source>
        <dbReference type="Proteomes" id="UP001157502"/>
    </source>
</evidence>
<proteinExistence type="predicted"/>
<dbReference type="Proteomes" id="UP001157502">
    <property type="component" value="Chromosome 6"/>
</dbReference>
<keyword evidence="2" id="KW-1185">Reference proteome</keyword>
<reference evidence="1" key="1">
    <citation type="submission" date="2021-05" db="EMBL/GenBank/DDBJ databases">
        <authorList>
            <person name="Pan Q."/>
            <person name="Jouanno E."/>
            <person name="Zahm M."/>
            <person name="Klopp C."/>
            <person name="Cabau C."/>
            <person name="Louis A."/>
            <person name="Berthelot C."/>
            <person name="Parey E."/>
            <person name="Roest Crollius H."/>
            <person name="Montfort J."/>
            <person name="Robinson-Rechavi M."/>
            <person name="Bouchez O."/>
            <person name="Lampietro C."/>
            <person name="Lopez Roques C."/>
            <person name="Donnadieu C."/>
            <person name="Postlethwait J."/>
            <person name="Bobe J."/>
            <person name="Dillon D."/>
            <person name="Chandos A."/>
            <person name="von Hippel F."/>
            <person name="Guiguen Y."/>
        </authorList>
    </citation>
    <scope>NUCLEOTIDE SEQUENCE</scope>
    <source>
        <strain evidence="1">YG-Jan2019</strain>
    </source>
</reference>
<dbReference type="EMBL" id="CM055733">
    <property type="protein sequence ID" value="KAJ8010393.1"/>
    <property type="molecule type" value="Genomic_DNA"/>
</dbReference>
<sequence>MASVLGNSTRASATPNSQVKCKFKRRRRRRSKRKGGDTLLCLLGDISDLMSTHHLKLNREKKELLFLPE</sequence>
<comment type="caution">
    <text evidence="1">The sequence shown here is derived from an EMBL/GenBank/DDBJ whole genome shotgun (WGS) entry which is preliminary data.</text>
</comment>
<accession>A0ACC2H2Z2</accession>
<evidence type="ECO:0000313" key="1">
    <source>
        <dbReference type="EMBL" id="KAJ8010393.1"/>
    </source>
</evidence>
<protein>
    <submittedName>
        <fullName evidence="1">Uncharacterized protein</fullName>
    </submittedName>
</protein>
<organism evidence="1 2">
    <name type="scientific">Dallia pectoralis</name>
    <name type="common">Alaska blackfish</name>
    <dbReference type="NCBI Taxonomy" id="75939"/>
    <lineage>
        <taxon>Eukaryota</taxon>
        <taxon>Metazoa</taxon>
        <taxon>Chordata</taxon>
        <taxon>Craniata</taxon>
        <taxon>Vertebrata</taxon>
        <taxon>Euteleostomi</taxon>
        <taxon>Actinopterygii</taxon>
        <taxon>Neopterygii</taxon>
        <taxon>Teleostei</taxon>
        <taxon>Protacanthopterygii</taxon>
        <taxon>Esociformes</taxon>
        <taxon>Umbridae</taxon>
        <taxon>Dallia</taxon>
    </lineage>
</organism>
<gene>
    <name evidence="1" type="ORF">DPEC_G00074610</name>
</gene>